<reference evidence="1 2" key="1">
    <citation type="submission" date="2017-09" db="EMBL/GenBank/DDBJ databases">
        <title>Depth-based differentiation of microbial function through sediment-hosted aquifers and enrichment of novel symbionts in the deep terrestrial subsurface.</title>
        <authorList>
            <person name="Probst A.J."/>
            <person name="Ladd B."/>
            <person name="Jarett J.K."/>
            <person name="Geller-Mcgrath D.E."/>
            <person name="Sieber C.M."/>
            <person name="Emerson J.B."/>
            <person name="Anantharaman K."/>
            <person name="Thomas B.C."/>
            <person name="Malmstrom R."/>
            <person name="Stieglmeier M."/>
            <person name="Klingl A."/>
            <person name="Woyke T."/>
            <person name="Ryan C.M."/>
            <person name="Banfield J.F."/>
        </authorList>
    </citation>
    <scope>NUCLEOTIDE SEQUENCE [LARGE SCALE GENOMIC DNA]</scope>
    <source>
        <strain evidence="1">CG11_big_fil_rev_8_21_14_0_20_36_20</strain>
    </source>
</reference>
<comment type="caution">
    <text evidence="1">The sequence shown here is derived from an EMBL/GenBank/DDBJ whole genome shotgun (WGS) entry which is preliminary data.</text>
</comment>
<gene>
    <name evidence="1" type="ORF">COV55_01730</name>
</gene>
<organism evidence="1 2">
    <name type="scientific">Candidatus Komeilibacteria bacterium CG11_big_fil_rev_8_21_14_0_20_36_20</name>
    <dbReference type="NCBI Taxonomy" id="1974477"/>
    <lineage>
        <taxon>Bacteria</taxon>
        <taxon>Candidatus Komeiliibacteriota</taxon>
    </lineage>
</organism>
<evidence type="ECO:0000313" key="2">
    <source>
        <dbReference type="Proteomes" id="UP000230564"/>
    </source>
</evidence>
<dbReference type="EMBL" id="PCWQ01000007">
    <property type="protein sequence ID" value="PIR07131.1"/>
    <property type="molecule type" value="Genomic_DNA"/>
</dbReference>
<accession>A0A2H0NE11</accession>
<sequence>MSLLTDKVFEIACTDIRKALEDDPTNSDVKATLIAIRDKSPGFRERIIEALKLTAPDLMRGNEMLVVNYEDDPIEILDRLIEEFKVEIAALPT</sequence>
<dbReference type="Proteomes" id="UP000230564">
    <property type="component" value="Unassembled WGS sequence"/>
</dbReference>
<dbReference type="AlphaFoldDB" id="A0A2H0NE11"/>
<protein>
    <submittedName>
        <fullName evidence="1">Uncharacterized protein</fullName>
    </submittedName>
</protein>
<name>A0A2H0NE11_9BACT</name>
<proteinExistence type="predicted"/>
<evidence type="ECO:0000313" key="1">
    <source>
        <dbReference type="EMBL" id="PIR07131.1"/>
    </source>
</evidence>